<comment type="caution">
    <text evidence="3">The sequence shown here is derived from an EMBL/GenBank/DDBJ whole genome shotgun (WGS) entry which is preliminary data.</text>
</comment>
<dbReference type="Gene3D" id="3.30.40.10">
    <property type="entry name" value="Zinc/RING finger domain, C3HC4 (zinc finger)"/>
    <property type="match status" value="1"/>
</dbReference>
<gene>
    <name evidence="3" type="ORF">JYU34_022788</name>
</gene>
<dbReference type="SUPFAM" id="SSF57903">
    <property type="entry name" value="FYVE/PHD zinc finger"/>
    <property type="match status" value="1"/>
</dbReference>
<dbReference type="InterPro" id="IPR057251">
    <property type="entry name" value="FP_C"/>
</dbReference>
<dbReference type="Proteomes" id="UP000823941">
    <property type="component" value="Unassembled WGS sequence"/>
</dbReference>
<evidence type="ECO:0000256" key="1">
    <source>
        <dbReference type="SAM" id="Coils"/>
    </source>
</evidence>
<dbReference type="CDD" id="cd15489">
    <property type="entry name" value="PHD_SF"/>
    <property type="match status" value="1"/>
</dbReference>
<feature type="domain" description="FP protein C-terminal" evidence="2">
    <location>
        <begin position="306"/>
        <end position="354"/>
    </location>
</feature>
<reference evidence="3 4" key="1">
    <citation type="submission" date="2021-06" db="EMBL/GenBank/DDBJ databases">
        <title>A haploid diamondback moth (Plutella xylostella L.) genome assembly resolves 31 chromosomes and identifies a diamide resistance mutation.</title>
        <authorList>
            <person name="Ward C.M."/>
            <person name="Perry K.D."/>
            <person name="Baker G."/>
            <person name="Powis K."/>
            <person name="Heckel D.G."/>
            <person name="Baxter S.W."/>
        </authorList>
    </citation>
    <scope>NUCLEOTIDE SEQUENCE [LARGE SCALE GENOMIC DNA]</scope>
    <source>
        <strain evidence="3 4">LV</strain>
        <tissue evidence="3">Single pupa</tissue>
    </source>
</reference>
<dbReference type="InterPro" id="IPR013083">
    <property type="entry name" value="Znf_RING/FYVE/PHD"/>
</dbReference>
<protein>
    <recommendedName>
        <fullName evidence="2">FP protein C-terminal domain-containing protein</fullName>
    </recommendedName>
</protein>
<dbReference type="Pfam" id="PF25298">
    <property type="entry name" value="Baculo_FP_2nd"/>
    <property type="match status" value="1"/>
</dbReference>
<feature type="coiled-coil region" evidence="1">
    <location>
        <begin position="156"/>
        <end position="204"/>
    </location>
</feature>
<dbReference type="InterPro" id="IPR004244">
    <property type="entry name" value="Transposase_22"/>
</dbReference>
<evidence type="ECO:0000259" key="2">
    <source>
        <dbReference type="Pfam" id="PF25298"/>
    </source>
</evidence>
<proteinExistence type="predicted"/>
<keyword evidence="4" id="KW-1185">Reference proteome</keyword>
<dbReference type="PANTHER" id="PTHR11505">
    <property type="entry name" value="L1 TRANSPOSABLE ELEMENT-RELATED"/>
    <property type="match status" value="1"/>
</dbReference>
<dbReference type="EMBL" id="JAHIBW010000129">
    <property type="protein sequence ID" value="KAG7294836.1"/>
    <property type="molecule type" value="Genomic_DNA"/>
</dbReference>
<evidence type="ECO:0000313" key="3">
    <source>
        <dbReference type="EMBL" id="KAG7294836.1"/>
    </source>
</evidence>
<name>A0ABQ7PPB9_PLUXY</name>
<evidence type="ECO:0000313" key="4">
    <source>
        <dbReference type="Proteomes" id="UP000823941"/>
    </source>
</evidence>
<accession>A0ABQ7PPB9</accession>
<dbReference type="Gene3D" id="3.30.70.1820">
    <property type="entry name" value="L1 transposable element, RRM domain"/>
    <property type="match status" value="1"/>
</dbReference>
<keyword evidence="1" id="KW-0175">Coiled coil</keyword>
<dbReference type="InterPro" id="IPR011011">
    <property type="entry name" value="Znf_FYVE_PHD"/>
</dbReference>
<sequence>MKKTTYTNPCAGCKNNISKNEYLACSTCRGKFDLICAGISADSFRQFGEEHKKRWSCPECTGKLPRGDNTDTPVRSRNDHLQTNISNENVTLRNKHSITSAVDKSLTESKLREIIKEELSSTLDRAINKHVTDQLKDIKEEIMSFRDSLTFFNKQYEDMKSRLDEKESIISNLQEDNNTLNQQVHELSNRLVQVEQTMRENNVEINGIPEHRTENLLTTVAQLAKTVNSSIADSDILQATRVAKLTKDTNKPRSVIVKLRSTGPRDALIAAVSQYNRQNPKDKLNSHHLGISGTKVPVYLQEHLAPFNKNIHAAARKRAREAGYKFVWIRNGRILVRKDEGSQAIQIRNSDSLKLII</sequence>
<organism evidence="3 4">
    <name type="scientific">Plutella xylostella</name>
    <name type="common">Diamondback moth</name>
    <name type="synonym">Plutella maculipennis</name>
    <dbReference type="NCBI Taxonomy" id="51655"/>
    <lineage>
        <taxon>Eukaryota</taxon>
        <taxon>Metazoa</taxon>
        <taxon>Ecdysozoa</taxon>
        <taxon>Arthropoda</taxon>
        <taxon>Hexapoda</taxon>
        <taxon>Insecta</taxon>
        <taxon>Pterygota</taxon>
        <taxon>Neoptera</taxon>
        <taxon>Endopterygota</taxon>
        <taxon>Lepidoptera</taxon>
        <taxon>Glossata</taxon>
        <taxon>Ditrysia</taxon>
        <taxon>Yponomeutoidea</taxon>
        <taxon>Plutellidae</taxon>
        <taxon>Plutella</taxon>
    </lineage>
</organism>